<evidence type="ECO:0000313" key="3">
    <source>
        <dbReference type="EMBL" id="MDC9598813.1"/>
    </source>
</evidence>
<gene>
    <name evidence="3" type="ORF">PSI14_18715</name>
</gene>
<reference evidence="3 4" key="1">
    <citation type="submission" date="2023-02" db="EMBL/GenBank/DDBJ databases">
        <title>Entomopathogenic bacteria.</title>
        <authorList>
            <person name="Machado R.A."/>
        </authorList>
    </citation>
    <scope>NUCLEOTIDE SEQUENCE [LARGE SCALE GENOMIC DNA]</scope>
    <source>
        <strain evidence="3 4">XENO-2</strain>
    </source>
</reference>
<dbReference type="GO" id="GO:0008483">
    <property type="term" value="F:transaminase activity"/>
    <property type="evidence" value="ECO:0007669"/>
    <property type="project" value="UniProtKB-KW"/>
</dbReference>
<dbReference type="PANTHER" id="PTHR43713:SF3">
    <property type="entry name" value="GLUTAMATE-1-SEMIALDEHYDE 2,1-AMINOMUTASE 1, CHLOROPLASTIC-RELATED"/>
    <property type="match status" value="1"/>
</dbReference>
<keyword evidence="3" id="KW-0032">Aminotransferase</keyword>
<protein>
    <submittedName>
        <fullName evidence="3">Aminotransferase class III-fold pyridoxal phosphate-dependent enzyme</fullName>
    </submittedName>
</protein>
<sequence length="192" mass="21044">MQDWELRAKRAIAGGTTHDSWASAHPIVFKRANGAYKWDTRGRQYTDFWMGHGALILGHNHPAVIQAITTQLNSGTHLSGNHTLLVEWAEKIIQMVPSAELVRFCASGTEATLLALRLARAYTGKPYIMRIDGHFHGWHDEALSGVVDGWPTGSHPDSANYLQLVPPFDLEAVEASLVEGKTAAVILEPGGR</sequence>
<evidence type="ECO:0000256" key="1">
    <source>
        <dbReference type="ARBA" id="ARBA00001933"/>
    </source>
</evidence>
<dbReference type="InterPro" id="IPR005814">
    <property type="entry name" value="Aminotrans_3"/>
</dbReference>
<evidence type="ECO:0000313" key="4">
    <source>
        <dbReference type="Proteomes" id="UP001220225"/>
    </source>
</evidence>
<dbReference type="Proteomes" id="UP001220225">
    <property type="component" value="Unassembled WGS sequence"/>
</dbReference>
<name>A0ABT5LWJ0_9GAMM</name>
<dbReference type="Gene3D" id="3.40.640.10">
    <property type="entry name" value="Type I PLP-dependent aspartate aminotransferase-like (Major domain)"/>
    <property type="match status" value="1"/>
</dbReference>
<comment type="caution">
    <text evidence="3">The sequence shown here is derived from an EMBL/GenBank/DDBJ whole genome shotgun (WGS) entry which is preliminary data.</text>
</comment>
<dbReference type="InterPro" id="IPR015422">
    <property type="entry name" value="PyrdxlP-dep_Trfase_small"/>
</dbReference>
<dbReference type="EMBL" id="JAQRFN010000043">
    <property type="protein sequence ID" value="MDC9598813.1"/>
    <property type="molecule type" value="Genomic_DNA"/>
</dbReference>
<evidence type="ECO:0000256" key="2">
    <source>
        <dbReference type="ARBA" id="ARBA00022898"/>
    </source>
</evidence>
<proteinExistence type="predicted"/>
<dbReference type="Pfam" id="PF00202">
    <property type="entry name" value="Aminotran_3"/>
    <property type="match status" value="1"/>
</dbReference>
<organism evidence="3 4">
    <name type="scientific">Xenorhabdus anantnagensis</name>
    <dbReference type="NCBI Taxonomy" id="3025875"/>
    <lineage>
        <taxon>Bacteria</taxon>
        <taxon>Pseudomonadati</taxon>
        <taxon>Pseudomonadota</taxon>
        <taxon>Gammaproteobacteria</taxon>
        <taxon>Enterobacterales</taxon>
        <taxon>Morganellaceae</taxon>
        <taxon>Xenorhabdus</taxon>
    </lineage>
</organism>
<dbReference type="Gene3D" id="3.90.1150.10">
    <property type="entry name" value="Aspartate Aminotransferase, domain 1"/>
    <property type="match status" value="1"/>
</dbReference>
<comment type="cofactor">
    <cofactor evidence="1">
        <name>pyridoxal 5'-phosphate</name>
        <dbReference type="ChEBI" id="CHEBI:597326"/>
    </cofactor>
</comment>
<keyword evidence="4" id="KW-1185">Reference proteome</keyword>
<accession>A0ABT5LWJ0</accession>
<dbReference type="SUPFAM" id="SSF53383">
    <property type="entry name" value="PLP-dependent transferases"/>
    <property type="match status" value="1"/>
</dbReference>
<keyword evidence="3" id="KW-0808">Transferase</keyword>
<keyword evidence="2" id="KW-0663">Pyridoxal phosphate</keyword>
<dbReference type="PANTHER" id="PTHR43713">
    <property type="entry name" value="GLUTAMATE-1-SEMIALDEHYDE 2,1-AMINOMUTASE"/>
    <property type="match status" value="1"/>
</dbReference>
<dbReference type="InterPro" id="IPR015424">
    <property type="entry name" value="PyrdxlP-dep_Trfase"/>
</dbReference>
<dbReference type="InterPro" id="IPR015421">
    <property type="entry name" value="PyrdxlP-dep_Trfase_major"/>
</dbReference>
<dbReference type="RefSeq" id="WP_273577508.1">
    <property type="nucleotide sequence ID" value="NZ_JAQRFN010000043.1"/>
</dbReference>